<dbReference type="AlphaFoldDB" id="A0A438DPF3"/>
<dbReference type="SUPFAM" id="SSF50978">
    <property type="entry name" value="WD40 repeat-like"/>
    <property type="match status" value="1"/>
</dbReference>
<protein>
    <submittedName>
        <fullName evidence="5">Autophagy-related protein 18f</fullName>
    </submittedName>
</protein>
<reference evidence="5 6" key="1">
    <citation type="journal article" date="2018" name="PLoS Genet.">
        <title>Population sequencing reveals clonal diversity and ancestral inbreeding in the grapevine cultivar Chardonnay.</title>
        <authorList>
            <person name="Roach M.J."/>
            <person name="Johnson D.L."/>
            <person name="Bohlmann J."/>
            <person name="van Vuuren H.J."/>
            <person name="Jones S.J."/>
            <person name="Pretorius I.S."/>
            <person name="Schmidt S.A."/>
            <person name="Borneman A.R."/>
        </authorList>
    </citation>
    <scope>NUCLEOTIDE SEQUENCE [LARGE SCALE GENOMIC DNA]</scope>
    <source>
        <strain evidence="6">cv. Chardonnay</strain>
        <tissue evidence="5">Leaf</tissue>
    </source>
</reference>
<accession>A0A438DPF3</accession>
<comment type="subcellular location">
    <subcellularLocation>
        <location evidence="1">Preautophagosomal structure</location>
    </subcellularLocation>
</comment>
<evidence type="ECO:0000256" key="1">
    <source>
        <dbReference type="ARBA" id="ARBA00004329"/>
    </source>
</evidence>
<dbReference type="Gene3D" id="2.130.10.10">
    <property type="entry name" value="YVTN repeat-like/Quinoprotein amine dehydrogenase"/>
    <property type="match status" value="1"/>
</dbReference>
<dbReference type="GO" id="GO:0006914">
    <property type="term" value="P:autophagy"/>
    <property type="evidence" value="ECO:0007669"/>
    <property type="project" value="InterPro"/>
</dbReference>
<feature type="domain" description="BCAS3" evidence="3">
    <location>
        <begin position="481"/>
        <end position="623"/>
    </location>
</feature>
<dbReference type="InterPro" id="IPR022175">
    <property type="entry name" value="BCAS3_dom"/>
</dbReference>
<dbReference type="SMART" id="SM00320">
    <property type="entry name" value="WD40"/>
    <property type="match status" value="2"/>
</dbReference>
<sequence>MLPNPVASKGSKDKFADSRPLLVVCSDGSLSGGGNIQDGFGTPYKEGIPNSHDTFRSVVYSVRCSSRVVAISQAAQIHCFDVATLEREYTILTNPIVTGSLSSGSIGYGPLAVGPRWLAYSGSPVVVSNYGRVSPQHLTTSGSFSGSASNGSLVAHYAKESSKQLAAGIVSLGDIGYKKLSRYCSELLPDSNNLPHSGSPGPGWKGNGAVNAHFPDADNVGMVIVRDIIAKSVITQFKAHKSPISALCFDPSGTLLVTASVQGHNINVFRIMPGVAGSSSGSDTCASYAHLYRLQRGFTNAVIQDISFSDDSNWIMISSSRGTSHLFAISPSGGSVNLQPSDSSPTAKNSGLGVPTKPAVRWPPNSGLQMLSQQNFCASGPPVTLSVVSRIRSGNNGWRGTVTGAAAAAAAATGRMSSLSGAIASSFHNCKANDLFSNSSSLKEKYHLLVFSPSGCVIQYALRISTGIDSTTVVSGLSTGYESTPDGDGRLVVEAVQKWNVCQKQHRREREDNTDIYGENGNTDSSKIFPEGIKKENAFHPETRSGVSKSKISPEERHHLYISEAELQMHQAQNPLWAKPEIYFQTMMVDGLEENVLGGEIEVERFPTRMIEARSKDLVPVFDYLQTPKFQKARVPVLDSNINGHPLHHKSGPSENGRLSRRSSSGSLDLVADGGVAVAEHPTGIEETGWNGLRMPETDKGFVNSNDRPKTKTLKTVNNRESFKMEAQHKFVNNNKDGLNVENQLEDADDEFD</sequence>
<evidence type="ECO:0000313" key="5">
    <source>
        <dbReference type="EMBL" id="RVW37322.1"/>
    </source>
</evidence>
<evidence type="ECO:0000259" key="4">
    <source>
        <dbReference type="Pfam" id="PF21034"/>
    </source>
</evidence>
<dbReference type="GO" id="GO:0000407">
    <property type="term" value="C:phagophore assembly site"/>
    <property type="evidence" value="ECO:0007669"/>
    <property type="project" value="UniProtKB-SubCell"/>
</dbReference>
<dbReference type="InterPro" id="IPR001680">
    <property type="entry name" value="WD40_rpt"/>
</dbReference>
<gene>
    <name evidence="5" type="primary">ATG18F_1</name>
    <name evidence="5" type="ORF">CK203_087724</name>
</gene>
<dbReference type="Proteomes" id="UP000288805">
    <property type="component" value="Unassembled WGS sequence"/>
</dbReference>
<dbReference type="EMBL" id="QGNW01001540">
    <property type="protein sequence ID" value="RVW37322.1"/>
    <property type="molecule type" value="Genomic_DNA"/>
</dbReference>
<proteinExistence type="predicted"/>
<dbReference type="PANTHER" id="PTHR13268:SF7">
    <property type="entry name" value="AUTOPHAGY-RELATED PROTEIN 18F"/>
    <property type="match status" value="1"/>
</dbReference>
<dbReference type="InterPro" id="IPR045142">
    <property type="entry name" value="BCAS3-like"/>
</dbReference>
<feature type="region of interest" description="Disordered" evidence="2">
    <location>
        <begin position="510"/>
        <end position="529"/>
    </location>
</feature>
<feature type="domain" description="BCAS3 WD40" evidence="4">
    <location>
        <begin position="2"/>
        <end position="337"/>
    </location>
</feature>
<comment type="caution">
    <text evidence="5">The sequence shown here is derived from an EMBL/GenBank/DDBJ whole genome shotgun (WGS) entry which is preliminary data.</text>
</comment>
<dbReference type="InterPro" id="IPR048382">
    <property type="entry name" value="BCAS3_WD40"/>
</dbReference>
<evidence type="ECO:0000256" key="2">
    <source>
        <dbReference type="SAM" id="MobiDB-lite"/>
    </source>
</evidence>
<dbReference type="InterPro" id="IPR015943">
    <property type="entry name" value="WD40/YVTN_repeat-like_dom_sf"/>
</dbReference>
<feature type="region of interest" description="Disordered" evidence="2">
    <location>
        <begin position="641"/>
        <end position="668"/>
    </location>
</feature>
<dbReference type="Pfam" id="PF21034">
    <property type="entry name" value="BCAS3_WD40"/>
    <property type="match status" value="1"/>
</dbReference>
<dbReference type="InterPro" id="IPR036322">
    <property type="entry name" value="WD40_repeat_dom_sf"/>
</dbReference>
<dbReference type="Pfam" id="PF12490">
    <property type="entry name" value="BCAS3"/>
    <property type="match status" value="1"/>
</dbReference>
<evidence type="ECO:0000259" key="3">
    <source>
        <dbReference type="Pfam" id="PF12490"/>
    </source>
</evidence>
<feature type="region of interest" description="Disordered" evidence="2">
    <location>
        <begin position="685"/>
        <end position="712"/>
    </location>
</feature>
<dbReference type="PANTHER" id="PTHR13268">
    <property type="entry name" value="BREAST CARCINOMA AMPLIFIED SEQUENCE 3"/>
    <property type="match status" value="1"/>
</dbReference>
<name>A0A438DPF3_VITVI</name>
<organism evidence="5 6">
    <name type="scientific">Vitis vinifera</name>
    <name type="common">Grape</name>
    <dbReference type="NCBI Taxonomy" id="29760"/>
    <lineage>
        <taxon>Eukaryota</taxon>
        <taxon>Viridiplantae</taxon>
        <taxon>Streptophyta</taxon>
        <taxon>Embryophyta</taxon>
        <taxon>Tracheophyta</taxon>
        <taxon>Spermatophyta</taxon>
        <taxon>Magnoliopsida</taxon>
        <taxon>eudicotyledons</taxon>
        <taxon>Gunneridae</taxon>
        <taxon>Pentapetalae</taxon>
        <taxon>rosids</taxon>
        <taxon>Vitales</taxon>
        <taxon>Vitaceae</taxon>
        <taxon>Viteae</taxon>
        <taxon>Vitis</taxon>
    </lineage>
</organism>
<evidence type="ECO:0000313" key="6">
    <source>
        <dbReference type="Proteomes" id="UP000288805"/>
    </source>
</evidence>